<dbReference type="InterPro" id="IPR043502">
    <property type="entry name" value="DNA/RNA_pol_sf"/>
</dbReference>
<dbReference type="EMBL" id="JAEPDI010000013">
    <property type="protein sequence ID" value="MCG7940573.1"/>
    <property type="molecule type" value="Genomic_DNA"/>
</dbReference>
<evidence type="ECO:0000313" key="2">
    <source>
        <dbReference type="EMBL" id="MCG7940573.1"/>
    </source>
</evidence>
<name>A0A9E4K7I1_9GAMM</name>
<keyword evidence="2" id="KW-0808">Transferase</keyword>
<dbReference type="PANTHER" id="PTHR34047">
    <property type="entry name" value="NUCLEAR INTRON MATURASE 1, MITOCHONDRIAL-RELATED"/>
    <property type="match status" value="1"/>
</dbReference>
<dbReference type="AlphaFoldDB" id="A0A9E4K7I1"/>
<dbReference type="SUPFAM" id="SSF56672">
    <property type="entry name" value="DNA/RNA polymerases"/>
    <property type="match status" value="1"/>
</dbReference>
<comment type="caution">
    <text evidence="2">The sequence shown here is derived from an EMBL/GenBank/DDBJ whole genome shotgun (WGS) entry which is preliminary data.</text>
</comment>
<dbReference type="InterPro" id="IPR051083">
    <property type="entry name" value="GrpII_Intron_Splice-Mob/Def"/>
</dbReference>
<evidence type="ECO:0000256" key="1">
    <source>
        <dbReference type="ARBA" id="ARBA00034120"/>
    </source>
</evidence>
<dbReference type="Proteomes" id="UP000886687">
    <property type="component" value="Unassembled WGS sequence"/>
</dbReference>
<dbReference type="PANTHER" id="PTHR34047:SF8">
    <property type="entry name" value="PROTEIN YKFC"/>
    <property type="match status" value="1"/>
</dbReference>
<organism evidence="2 3">
    <name type="scientific">Candidatus Thiodiazotropha lotti</name>
    <dbReference type="NCBI Taxonomy" id="2792787"/>
    <lineage>
        <taxon>Bacteria</taxon>
        <taxon>Pseudomonadati</taxon>
        <taxon>Pseudomonadota</taxon>
        <taxon>Gammaproteobacteria</taxon>
        <taxon>Chromatiales</taxon>
        <taxon>Sedimenticolaceae</taxon>
        <taxon>Candidatus Thiodiazotropha</taxon>
    </lineage>
</organism>
<sequence length="167" mass="18726">MTEVCSPHRKLAPDEVGLDQRETTSLWGIAKRAQACKDHRFQNLYRFLDANLLLDCWDDLNKKAASGVDGVTATAYEQELIANIQDLSERLKTKRYRTRLVRRCYIPKDNGGERALGIPALEDKLVQSACAKVLNAIYEADFLSVSYGYRPGISAKDAVSDLGFNLQ</sequence>
<reference evidence="2" key="1">
    <citation type="journal article" date="2021" name="Proc. Natl. Acad. Sci. U.S.A.">
        <title>Global biogeography of chemosynthetic symbionts reveals both localized and globally distributed symbiont groups. .</title>
        <authorList>
            <person name="Osvatic J.T."/>
            <person name="Wilkins L.G.E."/>
            <person name="Leibrecht L."/>
            <person name="Leray M."/>
            <person name="Zauner S."/>
            <person name="Polzin J."/>
            <person name="Camacho Y."/>
            <person name="Gros O."/>
            <person name="van Gils J.A."/>
            <person name="Eisen J.A."/>
            <person name="Petersen J.M."/>
            <person name="Yuen B."/>
        </authorList>
    </citation>
    <scope>NUCLEOTIDE SEQUENCE</scope>
    <source>
        <strain evidence="2">MAGL173</strain>
    </source>
</reference>
<comment type="similarity">
    <text evidence="1">Belongs to the bacterial reverse transcriptase family.</text>
</comment>
<gene>
    <name evidence="2" type="ORF">JAZ04_17190</name>
</gene>
<accession>A0A9E4K7I1</accession>
<keyword evidence="2" id="KW-0548">Nucleotidyltransferase</keyword>
<keyword evidence="2" id="KW-0695">RNA-directed DNA polymerase</keyword>
<evidence type="ECO:0000313" key="3">
    <source>
        <dbReference type="Proteomes" id="UP000886687"/>
    </source>
</evidence>
<protein>
    <submittedName>
        <fullName evidence="2">Reverse transcriptase</fullName>
    </submittedName>
</protein>
<proteinExistence type="inferred from homology"/>
<dbReference type="GO" id="GO:0003964">
    <property type="term" value="F:RNA-directed DNA polymerase activity"/>
    <property type="evidence" value="ECO:0007669"/>
    <property type="project" value="UniProtKB-KW"/>
</dbReference>